<evidence type="ECO:0000259" key="1">
    <source>
        <dbReference type="PROSITE" id="PS50093"/>
    </source>
</evidence>
<dbReference type="SUPFAM" id="SSF49299">
    <property type="entry name" value="PKD domain"/>
    <property type="match status" value="2"/>
</dbReference>
<protein>
    <submittedName>
        <fullName evidence="3">PEGA domain-containing protein</fullName>
    </submittedName>
</protein>
<dbReference type="EMBL" id="VCYH01000003">
    <property type="protein sequence ID" value="MDN7024455.1"/>
    <property type="molecule type" value="Genomic_DNA"/>
</dbReference>
<dbReference type="InterPro" id="IPR011493">
    <property type="entry name" value="GLUG"/>
</dbReference>
<dbReference type="Gene3D" id="1.10.1330.10">
    <property type="entry name" value="Dockerin domain"/>
    <property type="match status" value="1"/>
</dbReference>
<sequence>MLARLPLFSIGRTMCCFCTNTSPFRLILLGALLFGMCLVLPAAAYSGGTGTVGDPYRIGTRDDVIALGADSAHWDNHFIVTNDISLAAGSPTETIGNASTKFNGTFDGQGYTISDFVMDKSGSDYIGFFGHLGSGAEITNLRITAGDAGVSGQNYVGVLAGRNNGGTITDCSATGRVTASSEAGGLVGYNNHGTITSCSATGSAAATMWYAGGLVGLNYKGTITSCYATGNAAAGSGYAGGLVGVSDGGTITGCYATGNATAGSYAGGLVGASAGTITGCYASGSGTAGIGYAGGLVGVNTGTITNCYRHYTGGDCLDGTYVSDRTKFRDIAFLTGTTPGDGLNWSHDIISTDADPSKVWRVFPYKGRYPIFQWQSFGTGTITVNSVPAGADVSFNGVATGRMTNTTVSDLPEGEYNITAEHGGPAFSPAFSVVLLAADETKTVEFTLYSGGSGTPDDPYRISTRDDVISLGADSANWDKHFIVTNDISLAAGSPTETIGNKSSAEYYFTGTFDGQGYTISDFVMDKRYSYCVGFFGYLGSGAEIRNLQIATGDAGVIGDEHVGILAGYNDGGTITNCSATGSVTADVNAGGLVGYSDRGTITNCSATGSATADDYAGGLVGRNLYGTITSCSATGSATADDNYAGGLVGCFYYGTITNSSATGSATAWSYAGGLVGCGAGTITNCSATGSATARNNYAGGLLGYTDITSTITSCSATGSATATMWYAGGLVGRNRYGTITSCYAIGTVTAWEYAGGLVGYDYDGTITGSYATGSVTARNNYAGGLVGQDYGTITNCYATGNATGGNYTGGLVGYNDGGTITNCYRHYAGGDCLDGTHVPDRTKFGDIAFLTCDTPGDGLNWSHDIISTDADSAKVWRVFPYKSRYPIFQWQSFGTGTITVNSVPAGADVSFNGVATGRTTNTTVSDLPEGEYNITVERGDVIFSSAFSVVLLAADGTETVEFIRLYSGGSGTPDDPYRISTRGDVIYLSIDSVHWENHFIVTSDISLAAGSPTETIGNKSSAEYYFNGTFDGQGHTISDFVMDKGSSNYIGLFGCLGSGAEIRDLRIAAGDAGVTGAEYVGILAGHNDGGTITDCSATGSVTADVSAGVLAGSNYYHGTITSCSATGSVTAGNYAGGLVGRNMGTITSCSATGSATAGNYTGGLAGSSTGTITSCSATGNATAGSNYAGGLVGYSYDGTITSCSATGSATAGSNYAGGLAGNSLGTITNCYATGNATAGNCAGGLAGYSERTITRCYATGSAAAGNYAGGLVGRNWATITNCYATGSAAASSDAGGLVGDNGRTITNCYRHYTGGDCLDGTYVSDRTQFGDIAFLTGTTPGDGLNWSADSISTDADPSKVWRAFPYKGRYPIFQWQSFGTGTITVTSVPAGADVSLNGVATGRTTNTTVSDLPEGEYNVTVEKAGYQPAPVLTVQVNPNETAEAAFTLTPVGTAPVANFTANVTAGMRPLTVQFADTSTGEPTFWSWSFGDGETSSEQNPVHTYTAAGAYTVNLTVTNAAGTDATSVPGYITVERGTVSITAPGGGSATIGDAITLTGTNTDSTTTYLFLTGPGLPLAGANLMNLSMPVVSGSAATFTVAAVAVDDTWEHCWDTGAVWGGALQEGVYTVYAVSEPKSRTDLAGIPHATVAIRFAVPGQSNASFVADVTGGPAPLTVQFTDTSSISATSWSWTFGDGGTSTAQNPVHTYAAAGNYTVTLALSGGGETCTRSAYIKVTPVLFGDANGDGAVNQADTLRVLKEVVGLETKPASGTEQFQKTDVHRNGIIDVSDALFIAQYNVGLRDVWFVIA</sequence>
<dbReference type="Proteomes" id="UP001168338">
    <property type="component" value="Unassembled WGS sequence"/>
</dbReference>
<dbReference type="CDD" id="cd00146">
    <property type="entry name" value="PKD"/>
    <property type="match status" value="2"/>
</dbReference>
<name>A0ABT8M954_9EURY</name>
<dbReference type="SMART" id="SM00710">
    <property type="entry name" value="PbH1"/>
    <property type="match status" value="8"/>
</dbReference>
<accession>A0ABT8M954</accession>
<dbReference type="Pfam" id="PF00404">
    <property type="entry name" value="Dockerin_1"/>
    <property type="match status" value="1"/>
</dbReference>
<dbReference type="InterPro" id="IPR011050">
    <property type="entry name" value="Pectin_lyase_fold/virulence"/>
</dbReference>
<organism evidence="3 4">
    <name type="scientific">Methanoculleus frigidifontis</name>
    <dbReference type="NCBI Taxonomy" id="2584085"/>
    <lineage>
        <taxon>Archaea</taxon>
        <taxon>Methanobacteriati</taxon>
        <taxon>Methanobacteriota</taxon>
        <taxon>Stenosarchaea group</taxon>
        <taxon>Methanomicrobia</taxon>
        <taxon>Methanomicrobiales</taxon>
        <taxon>Methanomicrobiaceae</taxon>
        <taxon>Methanoculleus</taxon>
    </lineage>
</organism>
<keyword evidence="4" id="KW-1185">Reference proteome</keyword>
<reference evidence="3" key="1">
    <citation type="submission" date="2019-05" db="EMBL/GenBank/DDBJ databases">
        <title>Methanoculleus sp. FWC-SCC1, a methanogenic archaeon isolated from deep marine cold seep.</title>
        <authorList>
            <person name="Chen Y.-W."/>
            <person name="Chen S.-C."/>
            <person name="Teng N.-H."/>
            <person name="Lai M.-C."/>
        </authorList>
    </citation>
    <scope>NUCLEOTIDE SEQUENCE</scope>
    <source>
        <strain evidence="3">FWC-SCC1</strain>
    </source>
</reference>
<dbReference type="SMART" id="SM00089">
    <property type="entry name" value="PKD"/>
    <property type="match status" value="2"/>
</dbReference>
<feature type="domain" description="PKD" evidence="1">
    <location>
        <begin position="1660"/>
        <end position="1737"/>
    </location>
</feature>
<gene>
    <name evidence="3" type="ORF">FGU65_06055</name>
</gene>
<dbReference type="CDD" id="cd14256">
    <property type="entry name" value="Dockerin_I"/>
    <property type="match status" value="1"/>
</dbReference>
<dbReference type="InterPro" id="IPR035986">
    <property type="entry name" value="PKD_dom_sf"/>
</dbReference>
<dbReference type="Pfam" id="PF18911">
    <property type="entry name" value="PKD_4"/>
    <property type="match status" value="2"/>
</dbReference>
<dbReference type="InterPro" id="IPR036439">
    <property type="entry name" value="Dockerin_dom_sf"/>
</dbReference>
<dbReference type="InterPro" id="IPR013783">
    <property type="entry name" value="Ig-like_fold"/>
</dbReference>
<dbReference type="PANTHER" id="PTHR36194">
    <property type="entry name" value="S-LAYER-LIKE PROTEIN"/>
    <property type="match status" value="1"/>
</dbReference>
<feature type="domain" description="Dockerin" evidence="2">
    <location>
        <begin position="1737"/>
        <end position="1808"/>
    </location>
</feature>
<dbReference type="InterPro" id="IPR006626">
    <property type="entry name" value="PbH1"/>
</dbReference>
<dbReference type="Pfam" id="PF08308">
    <property type="entry name" value="PEGA"/>
    <property type="match status" value="3"/>
</dbReference>
<evidence type="ECO:0000313" key="3">
    <source>
        <dbReference type="EMBL" id="MDN7024455.1"/>
    </source>
</evidence>
<dbReference type="InterPro" id="IPR022409">
    <property type="entry name" value="PKD/Chitinase_dom"/>
</dbReference>
<proteinExistence type="predicted"/>
<dbReference type="Gene3D" id="2.60.40.1120">
    <property type="entry name" value="Carboxypeptidase-like, regulatory domain"/>
    <property type="match status" value="1"/>
</dbReference>
<dbReference type="InterPro" id="IPR002105">
    <property type="entry name" value="Dockerin_1_rpt"/>
</dbReference>
<dbReference type="SUPFAM" id="SSF63446">
    <property type="entry name" value="Type I dockerin domain"/>
    <property type="match status" value="1"/>
</dbReference>
<dbReference type="InterPro" id="IPR013229">
    <property type="entry name" value="PEGA"/>
</dbReference>
<dbReference type="Gene3D" id="2.160.20.110">
    <property type="match status" value="7"/>
</dbReference>
<dbReference type="SUPFAM" id="SSF51126">
    <property type="entry name" value="Pectin lyase-like"/>
    <property type="match status" value="2"/>
</dbReference>
<evidence type="ECO:0000313" key="4">
    <source>
        <dbReference type="Proteomes" id="UP001168338"/>
    </source>
</evidence>
<dbReference type="Gene3D" id="2.60.40.10">
    <property type="entry name" value="Immunoglobulins"/>
    <property type="match status" value="2"/>
</dbReference>
<dbReference type="PROSITE" id="PS51766">
    <property type="entry name" value="DOCKERIN"/>
    <property type="match status" value="1"/>
</dbReference>
<dbReference type="PANTHER" id="PTHR36194:SF1">
    <property type="entry name" value="S-LAYER-LIKE PROTEIN"/>
    <property type="match status" value="1"/>
</dbReference>
<feature type="domain" description="PKD" evidence="1">
    <location>
        <begin position="1456"/>
        <end position="1539"/>
    </location>
</feature>
<dbReference type="Pfam" id="PF07581">
    <property type="entry name" value="Glug"/>
    <property type="match status" value="13"/>
</dbReference>
<dbReference type="InterPro" id="IPR016134">
    <property type="entry name" value="Dockerin_dom"/>
</dbReference>
<comment type="caution">
    <text evidence="3">The sequence shown here is derived from an EMBL/GenBank/DDBJ whole genome shotgun (WGS) entry which is preliminary data.</text>
</comment>
<evidence type="ECO:0000259" key="2">
    <source>
        <dbReference type="PROSITE" id="PS51766"/>
    </source>
</evidence>
<dbReference type="InterPro" id="IPR000601">
    <property type="entry name" value="PKD_dom"/>
</dbReference>
<dbReference type="PROSITE" id="PS50093">
    <property type="entry name" value="PKD"/>
    <property type="match status" value="2"/>
</dbReference>